<organism evidence="1 2">
    <name type="scientific">Ensete ventricosum</name>
    <name type="common">Abyssinian banana</name>
    <name type="synonym">Musa ensete</name>
    <dbReference type="NCBI Taxonomy" id="4639"/>
    <lineage>
        <taxon>Eukaryota</taxon>
        <taxon>Viridiplantae</taxon>
        <taxon>Streptophyta</taxon>
        <taxon>Embryophyta</taxon>
        <taxon>Tracheophyta</taxon>
        <taxon>Spermatophyta</taxon>
        <taxon>Magnoliopsida</taxon>
        <taxon>Liliopsida</taxon>
        <taxon>Zingiberales</taxon>
        <taxon>Musaceae</taxon>
        <taxon>Ensete</taxon>
    </lineage>
</organism>
<reference evidence="1 2" key="1">
    <citation type="journal article" date="2014" name="Agronomy (Basel)">
        <title>A Draft Genome Sequence for Ensete ventricosum, the Drought-Tolerant Tree Against Hunger.</title>
        <authorList>
            <person name="Harrison J."/>
            <person name="Moore K.A."/>
            <person name="Paszkiewicz K."/>
            <person name="Jones T."/>
            <person name="Grant M."/>
            <person name="Ambacheew D."/>
            <person name="Muzemil S."/>
            <person name="Studholme D.J."/>
        </authorList>
    </citation>
    <scope>NUCLEOTIDE SEQUENCE [LARGE SCALE GENOMIC DNA]</scope>
</reference>
<comment type="caution">
    <text evidence="1">The sequence shown here is derived from an EMBL/GenBank/DDBJ whole genome shotgun (WGS) entry which is preliminary data.</text>
</comment>
<dbReference type="EMBL" id="AMZH03015887">
    <property type="protein sequence ID" value="RRT45359.1"/>
    <property type="molecule type" value="Genomic_DNA"/>
</dbReference>
<dbReference type="Proteomes" id="UP000287651">
    <property type="component" value="Unassembled WGS sequence"/>
</dbReference>
<protein>
    <submittedName>
        <fullName evidence="1">Uncharacterized protein</fullName>
    </submittedName>
</protein>
<dbReference type="AlphaFoldDB" id="A0A426Y0T3"/>
<proteinExistence type="predicted"/>
<evidence type="ECO:0000313" key="2">
    <source>
        <dbReference type="Proteomes" id="UP000287651"/>
    </source>
</evidence>
<name>A0A426Y0T3_ENSVE</name>
<accession>A0A426Y0T3</accession>
<evidence type="ECO:0000313" key="1">
    <source>
        <dbReference type="EMBL" id="RRT45359.1"/>
    </source>
</evidence>
<sequence length="68" mass="6960">MLLTSSGASGRALCGCVSISSMLCTQWSSGPSSSSWASSSSPFPISFSPSPPLIALRRGGLVLPHLHL</sequence>
<gene>
    <name evidence="1" type="ORF">B296_00050977</name>
</gene>